<sequence>MRIIITGIIILIFLIFLFILYQYSFNNKVEKFTASTTNYDTIETLIDDNMLPSNPNQKIQLTEYDIISIFKTILERTPTSDEMNKFAYFDTSQLKEYLFNSPEYDKLIRIQDNRYNNDVESSIAKKNLLTRIMKIYKVVYKKDAPDAIVEPLKDCFIHLQLNDYLFISMLENINYISFETEVLSTYVLSKKVLLDLFNKYFNVLELKMISQQKINNINNMENDIDNDITTIKEDILKVKDVLSKDIDLNDFIKNTFPNVFNVLLKSAVSDSELLDDKEKIKHYLSIIEHYKNTTERLEMPDKTQEKIQKLPQDTELYYRIYDPIDYKATNRDVNKRPPICTSLGQPQLTQPIFTESKLLFQGTDYDKAFEETQIGSIMPKFIYKEYQDVKIN</sequence>
<keyword evidence="1" id="KW-1133">Transmembrane helix</keyword>
<reference evidence="2" key="1">
    <citation type="journal article" date="2020" name="Nature">
        <title>Giant virus diversity and host interactions through global metagenomics.</title>
        <authorList>
            <person name="Schulz F."/>
            <person name="Roux S."/>
            <person name="Paez-Espino D."/>
            <person name="Jungbluth S."/>
            <person name="Walsh D.A."/>
            <person name="Denef V.J."/>
            <person name="McMahon K.D."/>
            <person name="Konstantinidis K.T."/>
            <person name="Eloe-Fadrosh E.A."/>
            <person name="Kyrpides N.C."/>
            <person name="Woyke T."/>
        </authorList>
    </citation>
    <scope>NUCLEOTIDE SEQUENCE</scope>
    <source>
        <strain evidence="2">GVMAG-M-3300020727-4</strain>
    </source>
</reference>
<evidence type="ECO:0000256" key="1">
    <source>
        <dbReference type="SAM" id="Phobius"/>
    </source>
</evidence>
<keyword evidence="1" id="KW-0812">Transmembrane</keyword>
<feature type="transmembrane region" description="Helical" evidence="1">
    <location>
        <begin position="7"/>
        <end position="25"/>
    </location>
</feature>
<organism evidence="2">
    <name type="scientific">viral metagenome</name>
    <dbReference type="NCBI Taxonomy" id="1070528"/>
    <lineage>
        <taxon>unclassified sequences</taxon>
        <taxon>metagenomes</taxon>
        <taxon>organismal metagenomes</taxon>
    </lineage>
</organism>
<dbReference type="EMBL" id="MN739403">
    <property type="protein sequence ID" value="QHT02954.1"/>
    <property type="molecule type" value="Genomic_DNA"/>
</dbReference>
<evidence type="ECO:0000313" key="2">
    <source>
        <dbReference type="EMBL" id="QHT02954.1"/>
    </source>
</evidence>
<keyword evidence="1" id="KW-0472">Membrane</keyword>
<dbReference type="AlphaFoldDB" id="A0A6C0CH59"/>
<protein>
    <submittedName>
        <fullName evidence="2">Uncharacterized protein</fullName>
    </submittedName>
</protein>
<proteinExistence type="predicted"/>
<accession>A0A6C0CH59</accession>
<name>A0A6C0CH59_9ZZZZ</name>